<reference evidence="7 8" key="1">
    <citation type="submission" date="2021-04" db="EMBL/GenBank/DDBJ databases">
        <authorList>
            <person name="Pira H."/>
            <person name="Risdian C."/>
            <person name="Wink J."/>
        </authorList>
    </citation>
    <scope>NUCLEOTIDE SEQUENCE [LARGE SCALE GENOMIC DNA]</scope>
    <source>
        <strain evidence="7 8">WH53</strain>
    </source>
</reference>
<evidence type="ECO:0000256" key="5">
    <source>
        <dbReference type="HAMAP-Rule" id="MF_00956"/>
    </source>
</evidence>
<organism evidence="7 8">
    <name type="scientific">Zooshikella harenae</name>
    <dbReference type="NCBI Taxonomy" id="2827238"/>
    <lineage>
        <taxon>Bacteria</taxon>
        <taxon>Pseudomonadati</taxon>
        <taxon>Pseudomonadota</taxon>
        <taxon>Gammaproteobacteria</taxon>
        <taxon>Oceanospirillales</taxon>
        <taxon>Zooshikellaceae</taxon>
        <taxon>Zooshikella</taxon>
    </lineage>
</organism>
<evidence type="ECO:0000256" key="3">
    <source>
        <dbReference type="ARBA" id="ARBA00023002"/>
    </source>
</evidence>
<dbReference type="InterPro" id="IPR036291">
    <property type="entry name" value="NAD(P)-bd_dom_sf"/>
</dbReference>
<feature type="binding site" evidence="5">
    <location>
        <position position="189"/>
    </location>
    <ligand>
        <name>substrate</name>
    </ligand>
</feature>
<feature type="site" description="Important for catalytic activity" evidence="5">
    <location>
        <position position="111"/>
    </location>
</feature>
<comment type="catalytic activity">
    <reaction evidence="5">
        <text>GDP-beta-L-fucose + NADP(+) = GDP-4-dehydro-alpha-D-rhamnose + NADPH + H(+)</text>
        <dbReference type="Rhea" id="RHEA:18885"/>
        <dbReference type="ChEBI" id="CHEBI:15378"/>
        <dbReference type="ChEBI" id="CHEBI:57273"/>
        <dbReference type="ChEBI" id="CHEBI:57783"/>
        <dbReference type="ChEBI" id="CHEBI:57964"/>
        <dbReference type="ChEBI" id="CHEBI:58349"/>
        <dbReference type="EC" id="1.1.1.271"/>
    </reaction>
</comment>
<evidence type="ECO:0000259" key="6">
    <source>
        <dbReference type="Pfam" id="PF01370"/>
    </source>
</evidence>
<dbReference type="CDD" id="cd05239">
    <property type="entry name" value="GDP_FS_SDR_e"/>
    <property type="match status" value="1"/>
</dbReference>
<dbReference type="InterPro" id="IPR028614">
    <property type="entry name" value="GDP_fucose/colitose_synth"/>
</dbReference>
<feature type="active site" description="Proton donor/acceptor" evidence="5">
    <location>
        <position position="138"/>
    </location>
</feature>
<protein>
    <recommendedName>
        <fullName evidence="5">GDP-L-fucose synthase</fullName>
        <ecNumber evidence="5">1.1.1.271</ecNumber>
    </recommendedName>
    <alternativeName>
        <fullName evidence="5">GDP-4-keto-6-deoxy-D-mannose-3,5-epimerase-4-reductase</fullName>
    </alternativeName>
</protein>
<feature type="domain" description="NAD-dependent epimerase/dehydratase" evidence="6">
    <location>
        <begin position="8"/>
        <end position="235"/>
    </location>
</feature>
<sequence>MLKKDSRIYIAGHKGMVGSAIMRALSKQDYPNRITRCHADLDLTQQCAVRDFFEQSEIDVVILAAAKVGGIWANNTYPAEFIYNNLMIQSNVIHAAYVTGVKTLLFLGSSCIYPKYTEQPIQEKALLSGPLEPTNEPYAIAKIAGLKLCESYNRQYGTDYRTLMPCNLYGPEDHFADKNSHVIPALIHKFHQAKLKQLPHVTVWGSGSPRREFLYVDDLAEACLHVLRQPQDTYHQGTQPMCAHLNVGTGKDLTIADLAQHIKEITGYSGSIQFDSNQPDGTLQKKLAIDRIQALNWQPRVSLEEGLQITYAWYQSKVSTD</sequence>
<keyword evidence="8" id="KW-1185">Reference proteome</keyword>
<evidence type="ECO:0000256" key="1">
    <source>
        <dbReference type="ARBA" id="ARBA00005959"/>
    </source>
</evidence>
<evidence type="ECO:0000256" key="2">
    <source>
        <dbReference type="ARBA" id="ARBA00022857"/>
    </source>
</evidence>
<keyword evidence="3 5" id="KW-0560">Oxidoreductase</keyword>
<dbReference type="Gene3D" id="3.90.25.10">
    <property type="entry name" value="UDP-galactose 4-epimerase, domain 1"/>
    <property type="match status" value="1"/>
</dbReference>
<feature type="binding site" evidence="5">
    <location>
        <position position="280"/>
    </location>
    <ligand>
        <name>substrate</name>
    </ligand>
</feature>
<comment type="pathway">
    <text evidence="5">Nucleotide-sugar biosynthesis; GDP-L-fucose biosynthesis via de novo pathway; GDP-L-fucose from GDP-alpha-D-mannose: step 2/2.</text>
</comment>
<feature type="binding site" evidence="5">
    <location>
        <position position="204"/>
    </location>
    <ligand>
        <name>substrate</name>
    </ligand>
</feature>
<dbReference type="EMBL" id="JAGSOY010000024">
    <property type="protein sequence ID" value="MBU2711724.1"/>
    <property type="molecule type" value="Genomic_DNA"/>
</dbReference>
<accession>A0ABS5ZCD9</accession>
<keyword evidence="4 5" id="KW-0413">Isomerase</keyword>
<feature type="binding site" evidence="5">
    <location>
        <position position="181"/>
    </location>
    <ligand>
        <name>NADP(+)</name>
        <dbReference type="ChEBI" id="CHEBI:58349"/>
    </ligand>
</feature>
<dbReference type="Proteomes" id="UP000690515">
    <property type="component" value="Unassembled WGS sequence"/>
</dbReference>
<feature type="site" description="Important for catalytic activity" evidence="5">
    <location>
        <position position="109"/>
    </location>
</feature>
<feature type="binding site" evidence="5">
    <location>
        <begin position="12"/>
        <end position="18"/>
    </location>
    <ligand>
        <name>NADP(+)</name>
        <dbReference type="ChEBI" id="CHEBI:58349"/>
    </ligand>
</feature>
<feature type="binding site" evidence="5">
    <location>
        <position position="142"/>
    </location>
    <ligand>
        <name>NADP(+)</name>
        <dbReference type="ChEBI" id="CHEBI:58349"/>
    </ligand>
</feature>
<dbReference type="PANTHER" id="PTHR43238">
    <property type="entry name" value="GDP-L-FUCOSE SYNTHASE"/>
    <property type="match status" value="1"/>
</dbReference>
<feature type="binding site" evidence="5">
    <location>
        <begin position="165"/>
        <end position="168"/>
    </location>
    <ligand>
        <name>NADP(+)</name>
        <dbReference type="ChEBI" id="CHEBI:58349"/>
    </ligand>
</feature>
<proteinExistence type="inferred from homology"/>
<evidence type="ECO:0000313" key="8">
    <source>
        <dbReference type="Proteomes" id="UP000690515"/>
    </source>
</evidence>
<feature type="binding site" evidence="5">
    <location>
        <begin position="107"/>
        <end position="110"/>
    </location>
    <ligand>
        <name>NADP(+)</name>
        <dbReference type="ChEBI" id="CHEBI:58349"/>
    </ligand>
</feature>
<comment type="similarity">
    <text evidence="1 5">Belongs to the NAD(P)-dependent epimerase/dehydratase family. Fucose synthase subfamily.</text>
</comment>
<dbReference type="Pfam" id="PF01370">
    <property type="entry name" value="Epimerase"/>
    <property type="match status" value="1"/>
</dbReference>
<dbReference type="PANTHER" id="PTHR43238:SF1">
    <property type="entry name" value="GDP-L-FUCOSE SYNTHASE"/>
    <property type="match status" value="1"/>
</dbReference>
<dbReference type="SUPFAM" id="SSF51735">
    <property type="entry name" value="NAD(P)-binding Rossmann-fold domains"/>
    <property type="match status" value="1"/>
</dbReference>
<feature type="binding site" evidence="5">
    <location>
        <position position="211"/>
    </location>
    <ligand>
        <name>substrate</name>
    </ligand>
</feature>
<comment type="caution">
    <text evidence="7">The sequence shown here is derived from an EMBL/GenBank/DDBJ whole genome shotgun (WGS) entry which is preliminary data.</text>
</comment>
<keyword evidence="5" id="KW-0511">Multifunctional enzyme</keyword>
<dbReference type="InterPro" id="IPR001509">
    <property type="entry name" value="Epimerase_deHydtase"/>
</dbReference>
<dbReference type="HAMAP" id="MF_00956">
    <property type="entry name" value="GDP_fucose_synth"/>
    <property type="match status" value="1"/>
</dbReference>
<comment type="function">
    <text evidence="5">Catalyzes the two-step NADP-dependent conversion of GDP-4-dehydro-6-deoxy-D-mannose to GDP-fucose, involving an epimerase and a reductase reaction.</text>
</comment>
<evidence type="ECO:0000256" key="4">
    <source>
        <dbReference type="ARBA" id="ARBA00023235"/>
    </source>
</evidence>
<evidence type="ECO:0000313" key="7">
    <source>
        <dbReference type="EMBL" id="MBU2711724.1"/>
    </source>
</evidence>
<keyword evidence="2 5" id="KW-0521">NADP</keyword>
<dbReference type="Gene3D" id="3.40.50.720">
    <property type="entry name" value="NAD(P)-binding Rossmann-like Domain"/>
    <property type="match status" value="1"/>
</dbReference>
<dbReference type="EC" id="1.1.1.271" evidence="5"/>
<name>A0ABS5ZCD9_9GAMM</name>
<gene>
    <name evidence="5" type="primary">fcl</name>
    <name evidence="7" type="ORF">KCG35_11695</name>
</gene>